<keyword evidence="1 2" id="KW-0238">DNA-binding</keyword>
<dbReference type="PRINTS" id="PR00455">
    <property type="entry name" value="HTHTETR"/>
</dbReference>
<feature type="DNA-binding region" description="H-T-H motif" evidence="2">
    <location>
        <begin position="36"/>
        <end position="55"/>
    </location>
</feature>
<dbReference type="Pfam" id="PF14278">
    <property type="entry name" value="TetR_C_8"/>
    <property type="match status" value="1"/>
</dbReference>
<dbReference type="InterPro" id="IPR009057">
    <property type="entry name" value="Homeodomain-like_sf"/>
</dbReference>
<protein>
    <submittedName>
        <fullName evidence="4">TetR family transcriptional regulator</fullName>
    </submittedName>
</protein>
<proteinExistence type="predicted"/>
<comment type="caution">
    <text evidence="4">The sequence shown here is derived from an EMBL/GenBank/DDBJ whole genome shotgun (WGS) entry which is preliminary data.</text>
</comment>
<accession>A0ABQ0TVC3</accession>
<keyword evidence="5" id="KW-1185">Reference proteome</keyword>
<name>A0ABQ0TVC3_9BACL</name>
<evidence type="ECO:0000313" key="4">
    <source>
        <dbReference type="EMBL" id="GED71785.1"/>
    </source>
</evidence>
<dbReference type="Gene3D" id="1.10.357.10">
    <property type="entry name" value="Tetracycline Repressor, domain 2"/>
    <property type="match status" value="1"/>
</dbReference>
<evidence type="ECO:0000313" key="5">
    <source>
        <dbReference type="Proteomes" id="UP000319578"/>
    </source>
</evidence>
<dbReference type="PANTHER" id="PTHR43479:SF7">
    <property type="entry name" value="TETR-FAMILY TRANSCRIPTIONAL REGULATOR"/>
    <property type="match status" value="1"/>
</dbReference>
<dbReference type="EMBL" id="BJON01000023">
    <property type="protein sequence ID" value="GED71785.1"/>
    <property type="molecule type" value="Genomic_DNA"/>
</dbReference>
<dbReference type="PROSITE" id="PS50977">
    <property type="entry name" value="HTH_TETR_2"/>
    <property type="match status" value="1"/>
</dbReference>
<dbReference type="PANTHER" id="PTHR43479">
    <property type="entry name" value="ACREF/ENVCD OPERON REPRESSOR-RELATED"/>
    <property type="match status" value="1"/>
</dbReference>
<reference evidence="4 5" key="1">
    <citation type="submission" date="2019-06" db="EMBL/GenBank/DDBJ databases">
        <title>Whole genome shotgun sequence of Brevibacillus reuszeri NBRC 15719.</title>
        <authorList>
            <person name="Hosoyama A."/>
            <person name="Uohara A."/>
            <person name="Ohji S."/>
            <person name="Ichikawa N."/>
        </authorList>
    </citation>
    <scope>NUCLEOTIDE SEQUENCE [LARGE SCALE GENOMIC DNA]</scope>
    <source>
        <strain evidence="4 5">NBRC 15719</strain>
    </source>
</reference>
<dbReference type="Pfam" id="PF00440">
    <property type="entry name" value="TetR_N"/>
    <property type="match status" value="1"/>
</dbReference>
<dbReference type="Proteomes" id="UP000319578">
    <property type="component" value="Unassembled WGS sequence"/>
</dbReference>
<dbReference type="SUPFAM" id="SSF46689">
    <property type="entry name" value="Homeodomain-like"/>
    <property type="match status" value="1"/>
</dbReference>
<dbReference type="InterPro" id="IPR050624">
    <property type="entry name" value="HTH-type_Tx_Regulator"/>
</dbReference>
<evidence type="ECO:0000259" key="3">
    <source>
        <dbReference type="PROSITE" id="PS50977"/>
    </source>
</evidence>
<organism evidence="4 5">
    <name type="scientific">Brevibacillus reuszeri</name>
    <dbReference type="NCBI Taxonomy" id="54915"/>
    <lineage>
        <taxon>Bacteria</taxon>
        <taxon>Bacillati</taxon>
        <taxon>Bacillota</taxon>
        <taxon>Bacilli</taxon>
        <taxon>Bacillales</taxon>
        <taxon>Paenibacillaceae</taxon>
        <taxon>Brevibacillus</taxon>
    </lineage>
</organism>
<sequence length="201" mass="23240">MLSKARKVDPRIIRTRHLMRDALVSLIDERGYESITVHDITDRATINRATFYLHYRDKQDLLISSTDDILEELITNLEMTDTAEVSFADLEEPPSSFVGMFEQIAKHADFYRVMLSKQHMPYFVMRVQEVLAGFVQEGLSSVLAKDNELSVPREMVIRYTASAFLGVMIWWLENDMTYSPKYMASNLLRIATKGPYTNNPF</sequence>
<evidence type="ECO:0000256" key="1">
    <source>
        <dbReference type="ARBA" id="ARBA00023125"/>
    </source>
</evidence>
<evidence type="ECO:0000256" key="2">
    <source>
        <dbReference type="PROSITE-ProRule" id="PRU00335"/>
    </source>
</evidence>
<gene>
    <name evidence="4" type="ORF">BRE01_54870</name>
</gene>
<dbReference type="InterPro" id="IPR039532">
    <property type="entry name" value="TetR_C_Firmicutes"/>
</dbReference>
<dbReference type="InterPro" id="IPR001647">
    <property type="entry name" value="HTH_TetR"/>
</dbReference>
<feature type="domain" description="HTH tetR-type" evidence="3">
    <location>
        <begin position="13"/>
        <end position="73"/>
    </location>
</feature>